<protein>
    <submittedName>
        <fullName evidence="8">Oidioi.mRNA.OKI2018_I69.PAR.g12789.t1.cds</fullName>
    </submittedName>
</protein>
<evidence type="ECO:0000256" key="6">
    <source>
        <dbReference type="SAM" id="MobiDB-lite"/>
    </source>
</evidence>
<feature type="domain" description="C2H2-type" evidence="7">
    <location>
        <begin position="108"/>
        <end position="135"/>
    </location>
</feature>
<organism evidence="8 9">
    <name type="scientific">Oikopleura dioica</name>
    <name type="common">Tunicate</name>
    <dbReference type="NCBI Taxonomy" id="34765"/>
    <lineage>
        <taxon>Eukaryota</taxon>
        <taxon>Metazoa</taxon>
        <taxon>Chordata</taxon>
        <taxon>Tunicata</taxon>
        <taxon>Appendicularia</taxon>
        <taxon>Copelata</taxon>
        <taxon>Oikopleuridae</taxon>
        <taxon>Oikopleura</taxon>
    </lineage>
</organism>
<proteinExistence type="predicted"/>
<dbReference type="InterPro" id="IPR013087">
    <property type="entry name" value="Znf_C2H2_type"/>
</dbReference>
<dbReference type="InterPro" id="IPR050329">
    <property type="entry name" value="GLI_C2H2-zinc-finger"/>
</dbReference>
<feature type="region of interest" description="Disordered" evidence="6">
    <location>
        <begin position="1"/>
        <end position="31"/>
    </location>
</feature>
<sequence length="407" mass="46936">MESVPQQLTNSDFFQNENSKSATEKTEYDAGEEITEEDFIDWAKEEHDYEHGYFVCKWVKDRSAVVDHKNVPEDLICNEEHSLMSAFVEHSKSHLERDATETNNCSWAGCSRFKSGFGAGYKLVNHYRTHTGERPFRCEIGDCRKRFARVENMRIHTRIHTGDKPFLCKYNGCGKRFTNSSDRKKHAHAHNIGTFHCPVENCQKVYVHPSSYRKHINSEHYERRHEFNFEVSNAFKSTEEKIKKEPLDESVNDSRTSIGSGCSTPDTNSMKRPYSSSSRSNSPDEKRAKSNLQSDIVEEYLKQISAFQLQKLREISLSLNANPYQCGICIKRFPAKGQLVDHYEIEHCYPEYNCMKCSATFKDESALLLHAVSCAGRSFDMCAHCPQIFPPDKPLEKFLHIRSHLTS</sequence>
<keyword evidence="2" id="KW-0677">Repeat</keyword>
<evidence type="ECO:0000256" key="3">
    <source>
        <dbReference type="ARBA" id="ARBA00022771"/>
    </source>
</evidence>
<name>A0ABN7S737_OIKDI</name>
<gene>
    <name evidence="8" type="ORF">OKIOD_LOCUS4347</name>
</gene>
<dbReference type="Pfam" id="PF00096">
    <property type="entry name" value="zf-C2H2"/>
    <property type="match status" value="2"/>
</dbReference>
<keyword evidence="1" id="KW-0479">Metal-binding</keyword>
<feature type="domain" description="C2H2-type" evidence="7">
    <location>
        <begin position="166"/>
        <end position="190"/>
    </location>
</feature>
<feature type="domain" description="C2H2-type" evidence="7">
    <location>
        <begin position="136"/>
        <end position="165"/>
    </location>
</feature>
<feature type="domain" description="C2H2-type" evidence="7">
    <location>
        <begin position="324"/>
        <end position="347"/>
    </location>
</feature>
<dbReference type="SMART" id="SM00355">
    <property type="entry name" value="ZnF_C2H2"/>
    <property type="match status" value="6"/>
</dbReference>
<evidence type="ECO:0000313" key="8">
    <source>
        <dbReference type="EMBL" id="CAG5090963.1"/>
    </source>
</evidence>
<feature type="compositionally biased region" description="Polar residues" evidence="6">
    <location>
        <begin position="253"/>
        <end position="270"/>
    </location>
</feature>
<keyword evidence="9" id="KW-1185">Reference proteome</keyword>
<dbReference type="SUPFAM" id="SSF57667">
    <property type="entry name" value="beta-beta-alpha zinc fingers"/>
    <property type="match status" value="2"/>
</dbReference>
<evidence type="ECO:0000313" key="9">
    <source>
        <dbReference type="Proteomes" id="UP001158576"/>
    </source>
</evidence>
<dbReference type="InterPro" id="IPR036236">
    <property type="entry name" value="Znf_C2H2_sf"/>
</dbReference>
<reference evidence="8 9" key="1">
    <citation type="submission" date="2021-04" db="EMBL/GenBank/DDBJ databases">
        <authorList>
            <person name="Bliznina A."/>
        </authorList>
    </citation>
    <scope>NUCLEOTIDE SEQUENCE [LARGE SCALE GENOMIC DNA]</scope>
</reference>
<evidence type="ECO:0000256" key="2">
    <source>
        <dbReference type="ARBA" id="ARBA00022737"/>
    </source>
</evidence>
<keyword evidence="3 5" id="KW-0863">Zinc-finger</keyword>
<dbReference type="PANTHER" id="PTHR19818">
    <property type="entry name" value="ZINC FINGER PROTEIN ZIC AND GLI"/>
    <property type="match status" value="1"/>
</dbReference>
<evidence type="ECO:0000256" key="4">
    <source>
        <dbReference type="ARBA" id="ARBA00022833"/>
    </source>
</evidence>
<feature type="compositionally biased region" description="Polar residues" evidence="6">
    <location>
        <begin position="1"/>
        <end position="21"/>
    </location>
</feature>
<dbReference type="PROSITE" id="PS50157">
    <property type="entry name" value="ZINC_FINGER_C2H2_2"/>
    <property type="match status" value="5"/>
</dbReference>
<feature type="domain" description="C2H2-type" evidence="7">
    <location>
        <begin position="195"/>
        <end position="225"/>
    </location>
</feature>
<dbReference type="InterPro" id="IPR056436">
    <property type="entry name" value="Znf-C2H2_ZIC1-5/GLI1-3-like"/>
</dbReference>
<dbReference type="Pfam" id="PF23561">
    <property type="entry name" value="zf-C2H2_15"/>
    <property type="match status" value="1"/>
</dbReference>
<dbReference type="PANTHER" id="PTHR19818:SF84">
    <property type="entry name" value="ZINC FINGER PROTEIN GLIS2"/>
    <property type="match status" value="1"/>
</dbReference>
<dbReference type="Gene3D" id="3.30.160.60">
    <property type="entry name" value="Classic Zinc Finger"/>
    <property type="match status" value="4"/>
</dbReference>
<dbReference type="EMBL" id="OU015568">
    <property type="protein sequence ID" value="CAG5090963.1"/>
    <property type="molecule type" value="Genomic_DNA"/>
</dbReference>
<keyword evidence="4" id="KW-0862">Zinc</keyword>
<feature type="region of interest" description="Disordered" evidence="6">
    <location>
        <begin position="240"/>
        <end position="291"/>
    </location>
</feature>
<evidence type="ECO:0000256" key="1">
    <source>
        <dbReference type="ARBA" id="ARBA00022723"/>
    </source>
</evidence>
<accession>A0ABN7S737</accession>
<dbReference type="Proteomes" id="UP001158576">
    <property type="component" value="Chromosome PAR"/>
</dbReference>
<dbReference type="PROSITE" id="PS00028">
    <property type="entry name" value="ZINC_FINGER_C2H2_1"/>
    <property type="match status" value="4"/>
</dbReference>
<evidence type="ECO:0000259" key="7">
    <source>
        <dbReference type="PROSITE" id="PS50157"/>
    </source>
</evidence>
<evidence type="ECO:0000256" key="5">
    <source>
        <dbReference type="PROSITE-ProRule" id="PRU00042"/>
    </source>
</evidence>